<dbReference type="Gene3D" id="2.70.98.60">
    <property type="entry name" value="alpha-galactosidase from lactobacil brevis"/>
    <property type="match status" value="1"/>
</dbReference>
<accession>A0A4R0HCU6</accession>
<dbReference type="InterPro" id="IPR031704">
    <property type="entry name" value="Glyco_hydro_36_N"/>
</dbReference>
<dbReference type="AlphaFoldDB" id="A0A4R0HCU6"/>
<evidence type="ECO:0000256" key="1">
    <source>
        <dbReference type="ARBA" id="ARBA00001255"/>
    </source>
</evidence>
<keyword evidence="4" id="KW-0326">Glycosidase</keyword>
<keyword evidence="7" id="KW-1185">Reference proteome</keyword>
<dbReference type="RefSeq" id="WP_131338578.1">
    <property type="nucleotide sequence ID" value="NZ_SJJZ01000002.1"/>
</dbReference>
<keyword evidence="3" id="KW-0378">Hydrolase</keyword>
<feature type="domain" description="Glycosyl hydrolase family 36 N-terminal" evidence="5">
    <location>
        <begin position="68"/>
        <end position="253"/>
    </location>
</feature>
<evidence type="ECO:0000256" key="4">
    <source>
        <dbReference type="ARBA" id="ARBA00023295"/>
    </source>
</evidence>
<dbReference type="InterPro" id="IPR002252">
    <property type="entry name" value="Glyco_hydro_36"/>
</dbReference>
<dbReference type="PRINTS" id="PR00743">
    <property type="entry name" value="GLHYDRLASE36"/>
</dbReference>
<gene>
    <name evidence="6" type="ORF">E0H45_17655</name>
</gene>
<dbReference type="InterPro" id="IPR050985">
    <property type="entry name" value="Alpha-glycosidase_related"/>
</dbReference>
<dbReference type="GO" id="GO:0004557">
    <property type="term" value="F:alpha-galactosidase activity"/>
    <property type="evidence" value="ECO:0007669"/>
    <property type="project" value="UniProtKB-EC"/>
</dbReference>
<dbReference type="SUPFAM" id="SSF51445">
    <property type="entry name" value="(Trans)glycosidases"/>
    <property type="match status" value="1"/>
</dbReference>
<comment type="catalytic activity">
    <reaction evidence="1">
        <text>Hydrolysis of terminal, non-reducing alpha-D-galactose residues in alpha-D-galactosides, including galactose oligosaccharides, galactomannans and galactolipids.</text>
        <dbReference type="EC" id="3.2.1.22"/>
    </reaction>
</comment>
<dbReference type="Pfam" id="PF16875">
    <property type="entry name" value="Glyco_hydro_36N"/>
    <property type="match status" value="1"/>
</dbReference>
<reference evidence="6 7" key="1">
    <citation type="submission" date="2019-02" db="EMBL/GenBank/DDBJ databases">
        <title>Kribbella capetownensis sp. nov. and Kribbella speibonae sp. nov., isolated from soil.</title>
        <authorList>
            <person name="Curtis S.M."/>
            <person name="Norton I."/>
            <person name="Everest G.J."/>
            <person name="Meyers P.R."/>
        </authorList>
    </citation>
    <scope>NUCLEOTIDE SEQUENCE [LARGE SCALE GENOMIC DNA]</scope>
    <source>
        <strain evidence="6 7">KCTC 29219</strain>
    </source>
</reference>
<dbReference type="GO" id="GO:0016052">
    <property type="term" value="P:carbohydrate catabolic process"/>
    <property type="evidence" value="ECO:0007669"/>
    <property type="project" value="InterPro"/>
</dbReference>
<dbReference type="EC" id="3.2.1.22" evidence="2"/>
<dbReference type="EMBL" id="SJJZ01000002">
    <property type="protein sequence ID" value="TCC07778.1"/>
    <property type="molecule type" value="Genomic_DNA"/>
</dbReference>
<dbReference type="CDD" id="cd14791">
    <property type="entry name" value="GH36"/>
    <property type="match status" value="1"/>
</dbReference>
<dbReference type="InterPro" id="IPR013785">
    <property type="entry name" value="Aldolase_TIM"/>
</dbReference>
<dbReference type="Gene3D" id="3.20.20.70">
    <property type="entry name" value="Aldolase class I"/>
    <property type="match status" value="1"/>
</dbReference>
<evidence type="ECO:0000256" key="2">
    <source>
        <dbReference type="ARBA" id="ARBA00012755"/>
    </source>
</evidence>
<dbReference type="Proteomes" id="UP000292346">
    <property type="component" value="Unassembled WGS sequence"/>
</dbReference>
<evidence type="ECO:0000313" key="7">
    <source>
        <dbReference type="Proteomes" id="UP000292346"/>
    </source>
</evidence>
<name>A0A4R0HCU6_9ACTN</name>
<proteinExistence type="predicted"/>
<dbReference type="OrthoDB" id="9758822at2"/>
<evidence type="ECO:0000259" key="5">
    <source>
        <dbReference type="Pfam" id="PF16875"/>
    </source>
</evidence>
<evidence type="ECO:0000256" key="3">
    <source>
        <dbReference type="ARBA" id="ARBA00022801"/>
    </source>
</evidence>
<dbReference type="InterPro" id="IPR038417">
    <property type="entry name" value="Alpga-gal_N_sf"/>
</dbReference>
<dbReference type="PANTHER" id="PTHR43053:SF3">
    <property type="entry name" value="ALPHA-GALACTOSIDASE C-RELATED"/>
    <property type="match status" value="1"/>
</dbReference>
<dbReference type="InterPro" id="IPR017853">
    <property type="entry name" value="GH"/>
</dbReference>
<dbReference type="PANTHER" id="PTHR43053">
    <property type="entry name" value="GLYCOSIDASE FAMILY 31"/>
    <property type="match status" value="1"/>
</dbReference>
<protein>
    <recommendedName>
        <fullName evidence="2">alpha-galactosidase</fullName>
        <ecNumber evidence="2">3.2.1.22</ecNumber>
    </recommendedName>
</protein>
<comment type="caution">
    <text evidence="6">The sequence shown here is derived from an EMBL/GenBank/DDBJ whole genome shotgun (WGS) entry which is preliminary data.</text>
</comment>
<evidence type="ECO:0000313" key="6">
    <source>
        <dbReference type="EMBL" id="TCC07778.1"/>
    </source>
</evidence>
<organism evidence="6 7">
    <name type="scientific">Kribbella soli</name>
    <dbReference type="NCBI Taxonomy" id="1124743"/>
    <lineage>
        <taxon>Bacteria</taxon>
        <taxon>Bacillati</taxon>
        <taxon>Actinomycetota</taxon>
        <taxon>Actinomycetes</taxon>
        <taxon>Propionibacteriales</taxon>
        <taxon>Kribbellaceae</taxon>
        <taxon>Kribbella</taxon>
    </lineage>
</organism>
<sequence length="698" mass="76455">MTSISMAGTGSGLVLTASWQDTVPATLTVRAPGQGDGATPERPLVEVLTSRHGRDWAGPRYVATSVGQRLRYRSHELTSSGSWQTLSLTQTDAVTGLDVTSYLSIHDEHLAVRSWTSLYNNASEPVTLHAVSSLMFGDFGAADIDQMYLLRGRSDWLAEGRWSRERLRDAGLPDLTTPGRPFRTRGCIEASSLSSWPTAQELPTAVIGDDSTGTHWSFQIEHNGGWLWQVGEVPDGLYLALFGPTDEHHGWQLELLPGATFESVPVSLAIEGDGTLDAITGFRRASRAPGGGPGLPVVFNDYMNTVMGDPSADVLHPLIDAAADSGAEYFVIDAGWYADNGDWWDAVGEWQPSTRRFPGGIGEVLEHIRRRGMVPGLWLEPEVVGTNSPMALKLPDAAFLQRGGERVTEHGRYHLDFSSVQAVDHLNEVVDRLVNDLGVGYFKFDYNIRAGVGSDSVAASAGHGLLRHNLAYLAWIDSLRQRHPQLMLENCASGGMRQDFATVSRFDLQSTSDQEDLYAYAPIAASAPMLILPEQAANWAYPQPDMTDDAIAFTLCTAILGRLYLSGWLDKLSDDQRLMVAAAVRAHRELRDSIPHCLPFWPTGLPRWTDQWISLGLRDVGGDALYLTVWRRDTEPGQVDLTLPPAPDGMRWDYPSAVFPVESPLRIEGEPSGGTLRIVDVRGSHAARVVKLRSVPVE</sequence>
<dbReference type="Pfam" id="PF02065">
    <property type="entry name" value="Melibiase"/>
    <property type="match status" value="1"/>
</dbReference>